<name>A0A811VEZ3_CERCA</name>
<evidence type="ECO:0000313" key="1">
    <source>
        <dbReference type="EMBL" id="CAD7013936.1"/>
    </source>
</evidence>
<proteinExistence type="predicted"/>
<keyword evidence="2" id="KW-1185">Reference proteome</keyword>
<gene>
    <name evidence="1" type="ORF">CCAP1982_LOCUS21947</name>
</gene>
<dbReference type="EMBL" id="CAJHJT010000056">
    <property type="protein sequence ID" value="CAD7013936.1"/>
    <property type="molecule type" value="Genomic_DNA"/>
</dbReference>
<organism evidence="1 2">
    <name type="scientific">Ceratitis capitata</name>
    <name type="common">Mediterranean fruit fly</name>
    <name type="synonym">Tephritis capitata</name>
    <dbReference type="NCBI Taxonomy" id="7213"/>
    <lineage>
        <taxon>Eukaryota</taxon>
        <taxon>Metazoa</taxon>
        <taxon>Ecdysozoa</taxon>
        <taxon>Arthropoda</taxon>
        <taxon>Hexapoda</taxon>
        <taxon>Insecta</taxon>
        <taxon>Pterygota</taxon>
        <taxon>Neoptera</taxon>
        <taxon>Endopterygota</taxon>
        <taxon>Diptera</taxon>
        <taxon>Brachycera</taxon>
        <taxon>Muscomorpha</taxon>
        <taxon>Tephritoidea</taxon>
        <taxon>Tephritidae</taxon>
        <taxon>Ceratitis</taxon>
        <taxon>Ceratitis</taxon>
    </lineage>
</organism>
<evidence type="ECO:0000313" key="2">
    <source>
        <dbReference type="Proteomes" id="UP000606786"/>
    </source>
</evidence>
<protein>
    <submittedName>
        <fullName evidence="1">(Mediterranean fruit fly) hypothetical protein</fullName>
    </submittedName>
</protein>
<reference evidence="1" key="1">
    <citation type="submission" date="2020-11" db="EMBL/GenBank/DDBJ databases">
        <authorList>
            <person name="Whitehead M."/>
        </authorList>
    </citation>
    <scope>NUCLEOTIDE SEQUENCE</scope>
    <source>
        <strain evidence="1">EGII</strain>
    </source>
</reference>
<dbReference type="AlphaFoldDB" id="A0A811VEZ3"/>
<comment type="caution">
    <text evidence="1">The sequence shown here is derived from an EMBL/GenBank/DDBJ whole genome shotgun (WGS) entry which is preliminary data.</text>
</comment>
<accession>A0A811VEZ3</accession>
<sequence>MAQENSTSNSFSTATFWNATECQMHCQPIQQENEGKKRNNHQTINVPATHSQLPTNNNRDCQIASSNYNIANSNNKLTAEADAASATMSIVRH</sequence>
<dbReference type="Proteomes" id="UP000606786">
    <property type="component" value="Unassembled WGS sequence"/>
</dbReference>